<accession>A0A8B8EGT5</accession>
<reference evidence="4 5" key="1">
    <citation type="submission" date="2025-04" db="UniProtKB">
        <authorList>
            <consortium name="RefSeq"/>
        </authorList>
    </citation>
    <scope>IDENTIFICATION</scope>
    <source>
        <tissue evidence="4 5">Whole sample</tissue>
    </source>
</reference>
<dbReference type="KEGG" id="cvn:111134140"/>
<dbReference type="GeneID" id="111134140"/>
<gene>
    <name evidence="4 5" type="primary">LOC111134140</name>
</gene>
<evidence type="ECO:0000313" key="3">
    <source>
        <dbReference type="Proteomes" id="UP000694844"/>
    </source>
</evidence>
<dbReference type="AlphaFoldDB" id="A0A8B8EGT5"/>
<feature type="region of interest" description="Disordered" evidence="1">
    <location>
        <begin position="244"/>
        <end position="263"/>
    </location>
</feature>
<dbReference type="RefSeq" id="XP_022338677.1">
    <property type="nucleotide sequence ID" value="XM_022482969.1"/>
</dbReference>
<dbReference type="OrthoDB" id="6101405at2759"/>
<feature type="domain" description="C2H2-type" evidence="2">
    <location>
        <begin position="6"/>
        <end position="29"/>
    </location>
</feature>
<keyword evidence="3" id="KW-1185">Reference proteome</keyword>
<protein>
    <submittedName>
        <fullName evidence="4 5">Uncharacterized protein LOC111134140</fullName>
    </submittedName>
</protein>
<evidence type="ECO:0000313" key="4">
    <source>
        <dbReference type="RefSeq" id="XP_022338677.1"/>
    </source>
</evidence>
<feature type="compositionally biased region" description="Basic and acidic residues" evidence="1">
    <location>
        <begin position="316"/>
        <end position="325"/>
    </location>
</feature>
<feature type="compositionally biased region" description="Polar residues" evidence="1">
    <location>
        <begin position="292"/>
        <end position="313"/>
    </location>
</feature>
<dbReference type="InterPro" id="IPR013087">
    <property type="entry name" value="Znf_C2H2_type"/>
</dbReference>
<dbReference type="SMART" id="SM00355">
    <property type="entry name" value="ZnF_C2H2"/>
    <property type="match status" value="3"/>
</dbReference>
<evidence type="ECO:0000313" key="5">
    <source>
        <dbReference type="RefSeq" id="XP_022338678.1"/>
    </source>
</evidence>
<name>A0A8B8EGT5_CRAVI</name>
<organism evidence="3 5">
    <name type="scientific">Crassostrea virginica</name>
    <name type="common">Eastern oyster</name>
    <dbReference type="NCBI Taxonomy" id="6565"/>
    <lineage>
        <taxon>Eukaryota</taxon>
        <taxon>Metazoa</taxon>
        <taxon>Spiralia</taxon>
        <taxon>Lophotrochozoa</taxon>
        <taxon>Mollusca</taxon>
        <taxon>Bivalvia</taxon>
        <taxon>Autobranchia</taxon>
        <taxon>Pteriomorphia</taxon>
        <taxon>Ostreida</taxon>
        <taxon>Ostreoidea</taxon>
        <taxon>Ostreidae</taxon>
        <taxon>Crassostrea</taxon>
    </lineage>
</organism>
<evidence type="ECO:0000256" key="1">
    <source>
        <dbReference type="SAM" id="MobiDB-lite"/>
    </source>
</evidence>
<feature type="domain" description="C2H2-type" evidence="2">
    <location>
        <begin position="35"/>
        <end position="59"/>
    </location>
</feature>
<sequence>MEKDIYKCLKCNGHMPSLDFIYSHLEKQHNEFFVNACPECKRFRHKDEQVVFQHIRDVHGKSTENVTLSVAIEENLFTRVQCLTKGKIIPSKPASNVSGQIGNVVRTTADRIQSQSPSSLVGRTSVPAATQVRSALPTSQTVISPQQQTPFPSKSSLRKSRPVHRDSPRLYTSRGDGDNPAQQGIGNVNEPPPLMRAPPPLIRFQQTQFGKSVYSPQDIQSSNADAGVRGTSFAMTDRLQRLHSPTGSRIGSPLPPASDSMPVVSRPVLKVPNVRPNLSSPPTSQPPPYSVAVNSKGSSGNILDLSRQMSNPNERPLNKTSHENDDISPDAFQIFNIRPGIPQTDPNINKYNQFQVRPNSAPNPRLLVGMQSSPRMQALNQQLQTAKGGVPQRHYLPRQRFASPNVVVGENNMPIEGRIFKCPYCPQIIPLSIAEVPRHIEQNHPGCSIVFHRR</sequence>
<feature type="region of interest" description="Disordered" evidence="1">
    <location>
        <begin position="135"/>
        <end position="199"/>
    </location>
</feature>
<proteinExistence type="predicted"/>
<feature type="domain" description="C2H2-type" evidence="2">
    <location>
        <begin position="420"/>
        <end position="444"/>
    </location>
</feature>
<dbReference type="Proteomes" id="UP000694844">
    <property type="component" value="Chromosome 5"/>
</dbReference>
<feature type="compositionally biased region" description="Pro residues" evidence="1">
    <location>
        <begin position="190"/>
        <end position="199"/>
    </location>
</feature>
<evidence type="ECO:0000259" key="2">
    <source>
        <dbReference type="SMART" id="SM00355"/>
    </source>
</evidence>
<dbReference type="RefSeq" id="XP_022338678.1">
    <property type="nucleotide sequence ID" value="XM_022482970.1"/>
</dbReference>
<feature type="compositionally biased region" description="Polar residues" evidence="1">
    <location>
        <begin position="135"/>
        <end position="155"/>
    </location>
</feature>
<feature type="region of interest" description="Disordered" evidence="1">
    <location>
        <begin position="272"/>
        <end position="325"/>
    </location>
</feature>